<sequence>MEKILSSIISEKYAYKNCVFPLEISESKLVVQMKSFDINTVNTLRANSGREVVVKYASESLILENIRKNYSNIKREEDEHLNSYIKELIENAVNSNASDIHLEPFNLELRIRYRINGDLNIIDKLSLDDYPKILTMIKLRAGCDITEKRVPQDGRFTYSSYECNIDIRVSTVPTVHGEKTVLRLLNRNNFIRTKSELGFLPDAVEKIDKILENKSGILIVSGATGSGKSTTVYSLLNELNKMNINITTIEDPVEYRMEGINQIQVNSKTGVRFDNGLRAILRQDPDCIVLGEIRDNESARIAIRAAMTGHLVIASLHTNDAISSVVRLRDMGIEPYLISSTLIGVISQKLVKRGYLKKISQRNSDLKIEKSINEKSRGRKNFDAENISKKDERILIYEVLTSSPEFISAVRSECGSDDLKRIAIKSGMITYEKSIREKAKRERNNDHM</sequence>
<name>A0ABR6TL83_9FIRM</name>
<comment type="similarity">
    <text evidence="1">Belongs to the GSP E family.</text>
</comment>
<evidence type="ECO:0000256" key="1">
    <source>
        <dbReference type="ARBA" id="ARBA00006611"/>
    </source>
</evidence>
<dbReference type="InterPro" id="IPR001482">
    <property type="entry name" value="T2SS/T4SS_dom"/>
</dbReference>
<proteinExistence type="inferred from homology"/>
<keyword evidence="3" id="KW-0067">ATP-binding</keyword>
<dbReference type="PANTHER" id="PTHR30258:SF2">
    <property type="entry name" value="COMG OPERON PROTEIN 1"/>
    <property type="match status" value="1"/>
</dbReference>
<evidence type="ECO:0000313" key="5">
    <source>
        <dbReference type="EMBL" id="MBC2576169.1"/>
    </source>
</evidence>
<evidence type="ECO:0000256" key="3">
    <source>
        <dbReference type="ARBA" id="ARBA00022840"/>
    </source>
</evidence>
<feature type="domain" description="Bacterial type II secretion system protein E" evidence="4">
    <location>
        <begin position="281"/>
        <end position="295"/>
    </location>
</feature>
<dbReference type="SUPFAM" id="SSF52540">
    <property type="entry name" value="P-loop containing nucleoside triphosphate hydrolases"/>
    <property type="match status" value="1"/>
</dbReference>
<organism evidence="5 6">
    <name type="scientific">Peptostreptococcus canis</name>
    <dbReference type="NCBI Taxonomy" id="1159213"/>
    <lineage>
        <taxon>Bacteria</taxon>
        <taxon>Bacillati</taxon>
        <taxon>Bacillota</taxon>
        <taxon>Clostridia</taxon>
        <taxon>Peptostreptococcales</taxon>
        <taxon>Peptostreptococcaceae</taxon>
        <taxon>Peptostreptococcus</taxon>
    </lineage>
</organism>
<dbReference type="Pfam" id="PF00437">
    <property type="entry name" value="T2SSE"/>
    <property type="match status" value="1"/>
</dbReference>
<dbReference type="Proteomes" id="UP000713904">
    <property type="component" value="Unassembled WGS sequence"/>
</dbReference>
<evidence type="ECO:0000256" key="2">
    <source>
        <dbReference type="ARBA" id="ARBA00022741"/>
    </source>
</evidence>
<dbReference type="SMART" id="SM00382">
    <property type="entry name" value="AAA"/>
    <property type="match status" value="1"/>
</dbReference>
<dbReference type="EMBL" id="JABGBW010000003">
    <property type="protein sequence ID" value="MBC2576169.1"/>
    <property type="molecule type" value="Genomic_DNA"/>
</dbReference>
<dbReference type="PROSITE" id="PS00662">
    <property type="entry name" value="T2SP_E"/>
    <property type="match status" value="1"/>
</dbReference>
<dbReference type="InterPro" id="IPR027417">
    <property type="entry name" value="P-loop_NTPase"/>
</dbReference>
<dbReference type="InterPro" id="IPR037257">
    <property type="entry name" value="T2SS_E_N_sf"/>
</dbReference>
<evidence type="ECO:0000313" key="6">
    <source>
        <dbReference type="Proteomes" id="UP000713904"/>
    </source>
</evidence>
<keyword evidence="2" id="KW-0547">Nucleotide-binding</keyword>
<reference evidence="5 6" key="1">
    <citation type="submission" date="2020-05" db="EMBL/GenBank/DDBJ databases">
        <title>Draft genome of xy-202 and genomic insight in genome of the genus Peptostreptococcus.</title>
        <authorList>
            <person name="Zhang Z."/>
        </authorList>
    </citation>
    <scope>NUCLEOTIDE SEQUENCE [LARGE SCALE GENOMIC DNA]</scope>
    <source>
        <strain evidence="5 6">DSM 27025</strain>
    </source>
</reference>
<dbReference type="SUPFAM" id="SSF160246">
    <property type="entry name" value="EspE N-terminal domain-like"/>
    <property type="match status" value="1"/>
</dbReference>
<dbReference type="Gene3D" id="3.30.300.160">
    <property type="entry name" value="Type II secretion system, protein E, N-terminal domain"/>
    <property type="match status" value="1"/>
</dbReference>
<accession>A0ABR6TL83</accession>
<comment type="caution">
    <text evidence="5">The sequence shown here is derived from an EMBL/GenBank/DDBJ whole genome shotgun (WGS) entry which is preliminary data.</text>
</comment>
<keyword evidence="6" id="KW-1185">Reference proteome</keyword>
<dbReference type="RefSeq" id="WP_185624193.1">
    <property type="nucleotide sequence ID" value="NZ_JABGBW010000003.1"/>
</dbReference>
<dbReference type="PANTHER" id="PTHR30258">
    <property type="entry name" value="TYPE II SECRETION SYSTEM PROTEIN GSPE-RELATED"/>
    <property type="match status" value="1"/>
</dbReference>
<dbReference type="Gene3D" id="3.40.50.300">
    <property type="entry name" value="P-loop containing nucleotide triphosphate hydrolases"/>
    <property type="match status" value="1"/>
</dbReference>
<evidence type="ECO:0000259" key="4">
    <source>
        <dbReference type="PROSITE" id="PS00662"/>
    </source>
</evidence>
<dbReference type="Gene3D" id="3.30.450.90">
    <property type="match status" value="1"/>
</dbReference>
<gene>
    <name evidence="5" type="ORF">HLB29_05665</name>
</gene>
<protein>
    <submittedName>
        <fullName evidence="5">Type II/IV secretion system protein</fullName>
    </submittedName>
</protein>
<dbReference type="InterPro" id="IPR003593">
    <property type="entry name" value="AAA+_ATPase"/>
</dbReference>
<dbReference type="CDD" id="cd01129">
    <property type="entry name" value="PulE-GspE-like"/>
    <property type="match status" value="1"/>
</dbReference>